<comment type="caution">
    <text evidence="3">The sequence shown here is derived from an EMBL/GenBank/DDBJ whole genome shotgun (WGS) entry which is preliminary data.</text>
</comment>
<comment type="similarity">
    <text evidence="1">Belongs to the peptidase M13 family.</text>
</comment>
<dbReference type="SUPFAM" id="SSF55486">
    <property type="entry name" value="Metalloproteases ('zincins'), catalytic domain"/>
    <property type="match status" value="1"/>
</dbReference>
<accession>A0A368FV03</accession>
<dbReference type="Gene3D" id="3.40.390.10">
    <property type="entry name" value="Collagenase (Catalytic Domain)"/>
    <property type="match status" value="1"/>
</dbReference>
<dbReference type="InterPro" id="IPR024079">
    <property type="entry name" value="MetalloPept_cat_dom_sf"/>
</dbReference>
<dbReference type="Gene3D" id="1.10.1380.10">
    <property type="entry name" value="Neutral endopeptidase , domain2"/>
    <property type="match status" value="1"/>
</dbReference>
<dbReference type="PROSITE" id="PS51885">
    <property type="entry name" value="NEPRILYSIN"/>
    <property type="match status" value="1"/>
</dbReference>
<feature type="domain" description="Peptidase M13 N-terminal" evidence="2">
    <location>
        <begin position="51"/>
        <end position="100"/>
    </location>
</feature>
<evidence type="ECO:0000256" key="1">
    <source>
        <dbReference type="ARBA" id="ARBA00007357"/>
    </source>
</evidence>
<organism evidence="3 4">
    <name type="scientific">Ancylostoma caninum</name>
    <name type="common">Dog hookworm</name>
    <dbReference type="NCBI Taxonomy" id="29170"/>
    <lineage>
        <taxon>Eukaryota</taxon>
        <taxon>Metazoa</taxon>
        <taxon>Ecdysozoa</taxon>
        <taxon>Nematoda</taxon>
        <taxon>Chromadorea</taxon>
        <taxon>Rhabditida</taxon>
        <taxon>Rhabditina</taxon>
        <taxon>Rhabditomorpha</taxon>
        <taxon>Strongyloidea</taxon>
        <taxon>Ancylostomatidae</taxon>
        <taxon>Ancylostomatinae</taxon>
        <taxon>Ancylostoma</taxon>
    </lineage>
</organism>
<dbReference type="EMBL" id="JOJR01000597">
    <property type="protein sequence ID" value="RCN36034.1"/>
    <property type="molecule type" value="Genomic_DNA"/>
</dbReference>
<evidence type="ECO:0000259" key="2">
    <source>
        <dbReference type="Pfam" id="PF05649"/>
    </source>
</evidence>
<evidence type="ECO:0000313" key="4">
    <source>
        <dbReference type="Proteomes" id="UP000252519"/>
    </source>
</evidence>
<dbReference type="PANTHER" id="PTHR11733:SF237">
    <property type="entry name" value="NEPRILYSIN-LIKE 4"/>
    <property type="match status" value="1"/>
</dbReference>
<dbReference type="STRING" id="29170.A0A368FV03"/>
<gene>
    <name evidence="3" type="ORF">ANCCAN_18093</name>
</gene>
<dbReference type="PANTHER" id="PTHR11733">
    <property type="entry name" value="ZINC METALLOPROTEASE FAMILY M13 NEPRILYSIN-RELATED"/>
    <property type="match status" value="1"/>
</dbReference>
<dbReference type="GO" id="GO:0004222">
    <property type="term" value="F:metalloendopeptidase activity"/>
    <property type="evidence" value="ECO:0007669"/>
    <property type="project" value="InterPro"/>
</dbReference>
<name>A0A368FV03_ANCCA</name>
<dbReference type="OrthoDB" id="6475849at2759"/>
<dbReference type="InterPro" id="IPR000718">
    <property type="entry name" value="Peptidase_M13"/>
</dbReference>
<dbReference type="InterPro" id="IPR008753">
    <property type="entry name" value="Peptidase_M13_N"/>
</dbReference>
<dbReference type="GO" id="GO:0005886">
    <property type="term" value="C:plasma membrane"/>
    <property type="evidence" value="ECO:0007669"/>
    <property type="project" value="TreeGrafter"/>
</dbReference>
<evidence type="ECO:0000313" key="3">
    <source>
        <dbReference type="EMBL" id="RCN36034.1"/>
    </source>
</evidence>
<proteinExistence type="inferred from homology"/>
<dbReference type="Proteomes" id="UP000252519">
    <property type="component" value="Unassembled WGS sequence"/>
</dbReference>
<keyword evidence="4" id="KW-1185">Reference proteome</keyword>
<dbReference type="GO" id="GO:0016485">
    <property type="term" value="P:protein processing"/>
    <property type="evidence" value="ECO:0007669"/>
    <property type="project" value="TreeGrafter"/>
</dbReference>
<reference evidence="3 4" key="1">
    <citation type="submission" date="2014-10" db="EMBL/GenBank/DDBJ databases">
        <title>Draft genome of the hookworm Ancylostoma caninum.</title>
        <authorList>
            <person name="Mitreva M."/>
        </authorList>
    </citation>
    <scope>NUCLEOTIDE SEQUENCE [LARGE SCALE GENOMIC DNA]</scope>
    <source>
        <strain evidence="3 4">Baltimore</strain>
    </source>
</reference>
<dbReference type="Pfam" id="PF05649">
    <property type="entry name" value="Peptidase_M13_N"/>
    <property type="match status" value="1"/>
</dbReference>
<protein>
    <recommendedName>
        <fullName evidence="2">Peptidase M13 N-terminal domain-containing protein</fullName>
    </recommendedName>
</protein>
<dbReference type="InterPro" id="IPR042089">
    <property type="entry name" value="Peptidase_M13_dom_2"/>
</dbReference>
<sequence length="188" mass="21890">MQKAPTWKHCTARAMNMMTYAAAALYVRRAFDQVLCVNWYAHCPVSERRYQASKNVTLEMIDDLQEAFRGMILTNDWMDTQTKAAALNKAEGILWNVAYPDFILDNKKLDNYYSGVSAFSVEESDSFSQTWEKLLRWNVEYDFKRLLKPVDRNEFMISPVQSNAAHYYGTNSIRELVFIRIHDQSSSV</sequence>
<dbReference type="AlphaFoldDB" id="A0A368FV03"/>